<dbReference type="Pfam" id="PF01032">
    <property type="entry name" value="FecCD"/>
    <property type="match status" value="1"/>
</dbReference>
<feature type="transmembrane region" description="Helical" evidence="8">
    <location>
        <begin position="295"/>
        <end position="313"/>
    </location>
</feature>
<feature type="transmembrane region" description="Helical" evidence="8">
    <location>
        <begin position="325"/>
        <end position="344"/>
    </location>
</feature>
<gene>
    <name evidence="9" type="ORF">C7I85_00125</name>
</gene>
<dbReference type="PANTHER" id="PTHR30472:SF70">
    <property type="entry name" value="MOLYBDATE IMPORT SYSTEM PERMEASE PROTEIN MOLB"/>
    <property type="match status" value="1"/>
</dbReference>
<feature type="transmembrane region" description="Helical" evidence="8">
    <location>
        <begin position="111"/>
        <end position="132"/>
    </location>
</feature>
<dbReference type="OrthoDB" id="9811975at2"/>
<feature type="transmembrane region" description="Helical" evidence="8">
    <location>
        <begin position="20"/>
        <end position="40"/>
    </location>
</feature>
<evidence type="ECO:0000256" key="6">
    <source>
        <dbReference type="ARBA" id="ARBA00022989"/>
    </source>
</evidence>
<feature type="transmembrane region" description="Helical" evidence="8">
    <location>
        <begin position="138"/>
        <end position="157"/>
    </location>
</feature>
<protein>
    <submittedName>
        <fullName evidence="9">Iron ABC transporter permease</fullName>
    </submittedName>
</protein>
<evidence type="ECO:0000256" key="8">
    <source>
        <dbReference type="SAM" id="Phobius"/>
    </source>
</evidence>
<dbReference type="GO" id="GO:0033214">
    <property type="term" value="P:siderophore-iron import into cell"/>
    <property type="evidence" value="ECO:0007669"/>
    <property type="project" value="TreeGrafter"/>
</dbReference>
<dbReference type="FunFam" id="1.10.3470.10:FF:000001">
    <property type="entry name" value="Vitamin B12 ABC transporter permease BtuC"/>
    <property type="match status" value="1"/>
</dbReference>
<keyword evidence="5 8" id="KW-0812">Transmembrane</keyword>
<dbReference type="AlphaFoldDB" id="A0A2P7SM50"/>
<evidence type="ECO:0000256" key="2">
    <source>
        <dbReference type="ARBA" id="ARBA00007935"/>
    </source>
</evidence>
<feature type="transmembrane region" description="Helical" evidence="8">
    <location>
        <begin position="216"/>
        <end position="234"/>
    </location>
</feature>
<evidence type="ECO:0000256" key="4">
    <source>
        <dbReference type="ARBA" id="ARBA00022475"/>
    </source>
</evidence>
<comment type="subcellular location">
    <subcellularLocation>
        <location evidence="1">Cell membrane</location>
        <topology evidence="1">Multi-pass membrane protein</topology>
    </subcellularLocation>
</comment>
<sequence length="351" mass="36301">MTRQSATQARAASGPQRRVWPVMALPALALVVLVLVSLAIGKYDVSPGEVAAVILAKLTGTQSGLSTTVETVVWQVRVPRVLAGLLIGAGLSAAGAVYQGLFRNPLVSPDILGVSAGASLGAVAGIFLSLPVMAIQGLSFLGGLGAVALVYSIGLAVRGRDPALALVLAGVAVGALLGACISLLKVLADPYNQLPAITFWLLGSLASITQGDLASILPAMALGLLPMVLLRWRMNLMSLDDEEARALGVETQRYRWIFIAAATLLTASAVSVSGVVGWIGLLVPHIARMLVGPDFSRLLPASLMLGAAYLIGVDTLARSIAAIEVPLGILTAAIGAPFFLYILMTARRGWQ</sequence>
<evidence type="ECO:0000256" key="1">
    <source>
        <dbReference type="ARBA" id="ARBA00004651"/>
    </source>
</evidence>
<proteinExistence type="inferred from homology"/>
<keyword evidence="4" id="KW-1003">Cell membrane</keyword>
<evidence type="ECO:0000313" key="10">
    <source>
        <dbReference type="Proteomes" id="UP000240653"/>
    </source>
</evidence>
<feature type="transmembrane region" description="Helical" evidence="8">
    <location>
        <begin position="254"/>
        <end position="283"/>
    </location>
</feature>
<dbReference type="GO" id="GO:0022857">
    <property type="term" value="F:transmembrane transporter activity"/>
    <property type="evidence" value="ECO:0007669"/>
    <property type="project" value="InterPro"/>
</dbReference>
<reference evidence="9 10" key="1">
    <citation type="submission" date="2018-03" db="EMBL/GenBank/DDBJ databases">
        <title>The draft genome of Mesorhizobium soli JCM 19897.</title>
        <authorList>
            <person name="Li L."/>
            <person name="Liu L."/>
            <person name="Liang L."/>
            <person name="Wang T."/>
            <person name="Zhang X."/>
        </authorList>
    </citation>
    <scope>NUCLEOTIDE SEQUENCE [LARGE SCALE GENOMIC DNA]</scope>
    <source>
        <strain evidence="9 10">JCM 19897</strain>
    </source>
</reference>
<dbReference type="SUPFAM" id="SSF81345">
    <property type="entry name" value="ABC transporter involved in vitamin B12 uptake, BtuC"/>
    <property type="match status" value="1"/>
</dbReference>
<organism evidence="9 10">
    <name type="scientific">Pseudaminobacter soli</name>
    <name type="common">ex Li et al. 2025</name>
    <dbReference type="NCBI Taxonomy" id="1295366"/>
    <lineage>
        <taxon>Bacteria</taxon>
        <taxon>Pseudomonadati</taxon>
        <taxon>Pseudomonadota</taxon>
        <taxon>Alphaproteobacteria</taxon>
        <taxon>Hyphomicrobiales</taxon>
        <taxon>Phyllobacteriaceae</taxon>
        <taxon>Pseudaminobacter</taxon>
    </lineage>
</organism>
<dbReference type="GO" id="GO:0005886">
    <property type="term" value="C:plasma membrane"/>
    <property type="evidence" value="ECO:0007669"/>
    <property type="project" value="UniProtKB-SubCell"/>
</dbReference>
<dbReference type="InterPro" id="IPR037294">
    <property type="entry name" value="ABC_BtuC-like"/>
</dbReference>
<keyword evidence="6 8" id="KW-1133">Transmembrane helix</keyword>
<feature type="transmembrane region" description="Helical" evidence="8">
    <location>
        <begin position="164"/>
        <end position="184"/>
    </location>
</feature>
<comment type="similarity">
    <text evidence="2">Belongs to the binding-protein-dependent transport system permease family. FecCD subfamily.</text>
</comment>
<dbReference type="Proteomes" id="UP000240653">
    <property type="component" value="Unassembled WGS sequence"/>
</dbReference>
<dbReference type="CDD" id="cd06550">
    <property type="entry name" value="TM_ABC_iron-siderophores_like"/>
    <property type="match status" value="1"/>
</dbReference>
<feature type="transmembrane region" description="Helical" evidence="8">
    <location>
        <begin position="81"/>
        <end position="99"/>
    </location>
</feature>
<evidence type="ECO:0000313" key="9">
    <source>
        <dbReference type="EMBL" id="PSJ63580.1"/>
    </source>
</evidence>
<accession>A0A2P7SM50</accession>
<keyword evidence="10" id="KW-1185">Reference proteome</keyword>
<name>A0A2P7SM50_9HYPH</name>
<dbReference type="InterPro" id="IPR000522">
    <property type="entry name" value="ABC_transptr_permease_BtuC"/>
</dbReference>
<comment type="caution">
    <text evidence="9">The sequence shown here is derived from an EMBL/GenBank/DDBJ whole genome shotgun (WGS) entry which is preliminary data.</text>
</comment>
<keyword evidence="7 8" id="KW-0472">Membrane</keyword>
<evidence type="ECO:0000256" key="5">
    <source>
        <dbReference type="ARBA" id="ARBA00022692"/>
    </source>
</evidence>
<evidence type="ECO:0000256" key="7">
    <source>
        <dbReference type="ARBA" id="ARBA00023136"/>
    </source>
</evidence>
<dbReference type="EMBL" id="PXYL01000001">
    <property type="protein sequence ID" value="PSJ63580.1"/>
    <property type="molecule type" value="Genomic_DNA"/>
</dbReference>
<evidence type="ECO:0000256" key="3">
    <source>
        <dbReference type="ARBA" id="ARBA00022448"/>
    </source>
</evidence>
<keyword evidence="3" id="KW-0813">Transport</keyword>
<dbReference type="PANTHER" id="PTHR30472">
    <property type="entry name" value="FERRIC ENTEROBACTIN TRANSPORT SYSTEM PERMEASE PROTEIN"/>
    <property type="match status" value="1"/>
</dbReference>
<dbReference type="Gene3D" id="1.10.3470.10">
    <property type="entry name" value="ABC transporter involved in vitamin B12 uptake, BtuC"/>
    <property type="match status" value="1"/>
</dbReference>